<proteinExistence type="predicted"/>
<reference evidence="1 2" key="1">
    <citation type="submission" date="2020-08" db="EMBL/GenBank/DDBJ databases">
        <title>Functional genomics of gut bacteria from endangered species of beetles.</title>
        <authorList>
            <person name="Carlos-Shanley C."/>
        </authorList>
    </citation>
    <scope>NUCLEOTIDE SEQUENCE [LARGE SCALE GENOMIC DNA]</scope>
    <source>
        <strain evidence="1 2">S00179</strain>
    </source>
</reference>
<dbReference type="EMBL" id="JACHLI010000001">
    <property type="protein sequence ID" value="MBB4861219.1"/>
    <property type="molecule type" value="Genomic_DNA"/>
</dbReference>
<dbReference type="RefSeq" id="WP_184585497.1">
    <property type="nucleotide sequence ID" value="NZ_JACHLI010000001.1"/>
</dbReference>
<gene>
    <name evidence="1" type="ORF">HNP46_000030</name>
</gene>
<dbReference type="Proteomes" id="UP000566995">
    <property type="component" value="Unassembled WGS sequence"/>
</dbReference>
<organism evidence="1 2">
    <name type="scientific">Pseudomonas nitroreducens</name>
    <dbReference type="NCBI Taxonomy" id="46680"/>
    <lineage>
        <taxon>Bacteria</taxon>
        <taxon>Pseudomonadati</taxon>
        <taxon>Pseudomonadota</taxon>
        <taxon>Gammaproteobacteria</taxon>
        <taxon>Pseudomonadales</taxon>
        <taxon>Pseudomonadaceae</taxon>
        <taxon>Pseudomonas</taxon>
    </lineage>
</organism>
<evidence type="ECO:0000313" key="2">
    <source>
        <dbReference type="Proteomes" id="UP000566995"/>
    </source>
</evidence>
<name>A0A7W7KFB0_PSENT</name>
<dbReference type="AlphaFoldDB" id="A0A7W7KFB0"/>
<accession>A0A7W7KFB0</accession>
<sequence>MRDHSSNAASPALAASRTSSHVSGRPILFLGLTEVFSFIAHSYFCEGSRSGYHRLQFRAKGVAKQALRIYNVSTEGKVPTMQLQTRFLDEIDASKEGMNWLLEIGRVRGCQRVEAVVGESANGLVKSAWRDNTLVAYFIVVRDLQNWSVLVCHDVDPRTQAKVTIDGAP</sequence>
<evidence type="ECO:0000313" key="1">
    <source>
        <dbReference type="EMBL" id="MBB4861219.1"/>
    </source>
</evidence>
<protein>
    <submittedName>
        <fullName evidence="1">Uncharacterized protein</fullName>
    </submittedName>
</protein>
<comment type="caution">
    <text evidence="1">The sequence shown here is derived from an EMBL/GenBank/DDBJ whole genome shotgun (WGS) entry which is preliminary data.</text>
</comment>